<dbReference type="HOGENOM" id="CLU_079010_1_0_10"/>
<dbReference type="Gene3D" id="1.20.144.10">
    <property type="entry name" value="Phosphatidic acid phosphatase type 2/haloperoxidase"/>
    <property type="match status" value="1"/>
</dbReference>
<feature type="transmembrane region" description="Helical" evidence="1">
    <location>
        <begin position="174"/>
        <end position="191"/>
    </location>
</feature>
<feature type="signal peptide" evidence="2">
    <location>
        <begin position="1"/>
        <end position="22"/>
    </location>
</feature>
<evidence type="ECO:0000313" key="4">
    <source>
        <dbReference type="EMBL" id="ADY51113.1"/>
    </source>
</evidence>
<dbReference type="OrthoDB" id="9773582at2"/>
<keyword evidence="1" id="KW-0472">Membrane</keyword>
<dbReference type="Pfam" id="PF01569">
    <property type="entry name" value="PAP2"/>
    <property type="match status" value="1"/>
</dbReference>
<organism evidence="4 5">
    <name type="scientific">Pseudopedobacter saltans (strain ATCC 51119 / DSM 12145 / JCM 21818 / CCUG 39354 / LMG 10337 / NBRC 100064 / NCIMB 13643)</name>
    <name type="common">Pedobacter saltans</name>
    <dbReference type="NCBI Taxonomy" id="762903"/>
    <lineage>
        <taxon>Bacteria</taxon>
        <taxon>Pseudomonadati</taxon>
        <taxon>Bacteroidota</taxon>
        <taxon>Sphingobacteriia</taxon>
        <taxon>Sphingobacteriales</taxon>
        <taxon>Sphingobacteriaceae</taxon>
        <taxon>Pseudopedobacter</taxon>
    </lineage>
</organism>
<dbReference type="SMART" id="SM00014">
    <property type="entry name" value="acidPPc"/>
    <property type="match status" value="1"/>
</dbReference>
<dbReference type="PANTHER" id="PTHR14969">
    <property type="entry name" value="SPHINGOSINE-1-PHOSPHATE PHOSPHOHYDROLASE"/>
    <property type="match status" value="1"/>
</dbReference>
<keyword evidence="5" id="KW-1185">Reference proteome</keyword>
<dbReference type="eggNOG" id="COG0671">
    <property type="taxonomic scope" value="Bacteria"/>
</dbReference>
<name>F0S6N7_PSESL</name>
<feature type="transmembrane region" description="Helical" evidence="1">
    <location>
        <begin position="203"/>
        <end position="221"/>
    </location>
</feature>
<dbReference type="PROSITE" id="PS51257">
    <property type="entry name" value="PROKAR_LIPOPROTEIN"/>
    <property type="match status" value="1"/>
</dbReference>
<dbReference type="SUPFAM" id="SSF48317">
    <property type="entry name" value="Acid phosphatase/Vanadium-dependent haloperoxidase"/>
    <property type="match status" value="1"/>
</dbReference>
<dbReference type="InterPro" id="IPR036938">
    <property type="entry name" value="PAP2/HPO_sf"/>
</dbReference>
<accession>F0S6N7</accession>
<dbReference type="STRING" id="762903.Pedsa_0532"/>
<dbReference type="RefSeq" id="WP_013631616.1">
    <property type="nucleotide sequence ID" value="NC_015177.1"/>
</dbReference>
<gene>
    <name evidence="4" type="ordered locus">Pedsa_0532</name>
</gene>
<protein>
    <submittedName>
        <fullName evidence="4">Phosphoesterase PA-phosphatase related protein</fullName>
    </submittedName>
</protein>
<keyword evidence="1" id="KW-1133">Transmembrane helix</keyword>
<evidence type="ECO:0000256" key="2">
    <source>
        <dbReference type="SAM" id="SignalP"/>
    </source>
</evidence>
<keyword evidence="1" id="KW-0812">Transmembrane</keyword>
<dbReference type="InterPro" id="IPR000326">
    <property type="entry name" value="PAP2/HPO"/>
</dbReference>
<dbReference type="EMBL" id="CP002545">
    <property type="protein sequence ID" value="ADY51113.1"/>
    <property type="molecule type" value="Genomic_DNA"/>
</dbReference>
<feature type="transmembrane region" description="Helical" evidence="1">
    <location>
        <begin position="46"/>
        <end position="66"/>
    </location>
</feature>
<dbReference type="CDD" id="cd03394">
    <property type="entry name" value="PAP2_like_5"/>
    <property type="match status" value="1"/>
</dbReference>
<reference evidence="4 5" key="1">
    <citation type="journal article" date="2011" name="Stand. Genomic Sci.">
        <title>Complete genome sequence of the gliding, heparinolytic Pedobacter saltans type strain (113).</title>
        <authorList>
            <person name="Liolios K."/>
            <person name="Sikorski J."/>
            <person name="Lu M."/>
            <person name="Nolan M."/>
            <person name="Lapidus A."/>
            <person name="Lucas S."/>
            <person name="Hammon N."/>
            <person name="Deshpande S."/>
            <person name="Cheng J.F."/>
            <person name="Tapia R."/>
            <person name="Han C."/>
            <person name="Goodwin L."/>
            <person name="Pitluck S."/>
            <person name="Huntemann M."/>
            <person name="Ivanova N."/>
            <person name="Pagani I."/>
            <person name="Mavromatis K."/>
            <person name="Ovchinikova G."/>
            <person name="Pati A."/>
            <person name="Chen A."/>
            <person name="Palaniappan K."/>
            <person name="Land M."/>
            <person name="Hauser L."/>
            <person name="Brambilla E.M."/>
            <person name="Kotsyurbenko O."/>
            <person name="Rohde M."/>
            <person name="Tindall B.J."/>
            <person name="Abt B."/>
            <person name="Goker M."/>
            <person name="Detter J.C."/>
            <person name="Woyke T."/>
            <person name="Bristow J."/>
            <person name="Eisen J.A."/>
            <person name="Markowitz V."/>
            <person name="Hugenholtz P."/>
            <person name="Klenk H.P."/>
            <person name="Kyrpides N.C."/>
        </authorList>
    </citation>
    <scope>NUCLEOTIDE SEQUENCE [LARGE SCALE GENOMIC DNA]</scope>
    <source>
        <strain evidence="5">ATCC 51119 / DSM 12145 / JCM 21818 / LMG 10337 / NBRC 100064 / NCIMB 13643</strain>
    </source>
</reference>
<reference evidence="5" key="2">
    <citation type="submission" date="2011-02" db="EMBL/GenBank/DDBJ databases">
        <title>The complete genome of Pedobacter saltans DSM 12145.</title>
        <authorList>
            <consortium name="US DOE Joint Genome Institute (JGI-PGF)"/>
            <person name="Lucas S."/>
            <person name="Copeland A."/>
            <person name="Lapidus A."/>
            <person name="Bruce D."/>
            <person name="Goodwin L."/>
            <person name="Pitluck S."/>
            <person name="Kyrpides N."/>
            <person name="Mavromatis K."/>
            <person name="Pagani I."/>
            <person name="Ivanova N."/>
            <person name="Ovchinnikova G."/>
            <person name="Lu M."/>
            <person name="Detter J.C."/>
            <person name="Han C."/>
            <person name="Land M."/>
            <person name="Hauser L."/>
            <person name="Markowitz V."/>
            <person name="Cheng J.-F."/>
            <person name="Hugenholtz P."/>
            <person name="Woyke T."/>
            <person name="Wu D."/>
            <person name="Tindall B."/>
            <person name="Pomrenke H.G."/>
            <person name="Brambilla E."/>
            <person name="Klenk H.-P."/>
            <person name="Eisen J.A."/>
        </authorList>
    </citation>
    <scope>NUCLEOTIDE SEQUENCE [LARGE SCALE GENOMIC DNA]</scope>
    <source>
        <strain evidence="5">ATCC 51119 / DSM 12145 / JCM 21818 / LMG 10337 / NBRC 100064 / NCIMB 13643</strain>
    </source>
</reference>
<feature type="domain" description="Phosphatidic acid phosphatase type 2/haloperoxidase" evidence="3">
    <location>
        <begin position="117"/>
        <end position="218"/>
    </location>
</feature>
<dbReference type="AlphaFoldDB" id="F0S6N7"/>
<sequence>MMFRSLNLIAIAFLIACSAANAQELNTDSLQKESKMAYKYRLSGKNLILPTAFVGYGAASLHFNMLKRVNTSTREEINEHNPMHIKLDNYTQYAPALLVYGLNACGLKGMHNFKERTIIYASSQLITAAIVVPLKRNIKEERPDAADNWSFPSGHTATAFSSAHFMFREYKNSNLLVGLAGYPFAIVTGAYRTLNDKHWVGDVVAGAGIGILSTELAYALYPKVNALFSRKDKGSTMITPYYAQNGIGVGLVKSF</sequence>
<evidence type="ECO:0000313" key="5">
    <source>
        <dbReference type="Proteomes" id="UP000000310"/>
    </source>
</evidence>
<evidence type="ECO:0000259" key="3">
    <source>
        <dbReference type="SMART" id="SM00014"/>
    </source>
</evidence>
<dbReference type="KEGG" id="psn:Pedsa_0532"/>
<dbReference type="Proteomes" id="UP000000310">
    <property type="component" value="Chromosome"/>
</dbReference>
<keyword evidence="2" id="KW-0732">Signal</keyword>
<dbReference type="PANTHER" id="PTHR14969:SF13">
    <property type="entry name" value="AT30094P"/>
    <property type="match status" value="1"/>
</dbReference>
<evidence type="ECO:0000256" key="1">
    <source>
        <dbReference type="SAM" id="Phobius"/>
    </source>
</evidence>
<proteinExistence type="predicted"/>
<feature type="chain" id="PRO_5003256763" evidence="2">
    <location>
        <begin position="23"/>
        <end position="255"/>
    </location>
</feature>